<reference evidence="1 2" key="1">
    <citation type="submission" date="2021-03" db="EMBL/GenBank/DDBJ databases">
        <title>Sequencing the genomes of 1000 actinobacteria strains.</title>
        <authorList>
            <person name="Klenk H.-P."/>
        </authorList>
    </citation>
    <scope>NUCLEOTIDE SEQUENCE [LARGE SCALE GENOMIC DNA]</scope>
    <source>
        <strain evidence="1 2">DSM 46670</strain>
    </source>
</reference>
<dbReference type="RefSeq" id="WP_209645089.1">
    <property type="nucleotide sequence ID" value="NZ_JAGINW010000001.1"/>
</dbReference>
<accession>A0ABS4TUE5</accession>
<comment type="caution">
    <text evidence="1">The sequence shown here is derived from an EMBL/GenBank/DDBJ whole genome shotgun (WGS) entry which is preliminary data.</text>
</comment>
<gene>
    <name evidence="1" type="ORF">JOF56_008392</name>
</gene>
<protein>
    <submittedName>
        <fullName evidence="1">Uncharacterized protein</fullName>
    </submittedName>
</protein>
<sequence>MSSVTAASYVVVESAEVQRRREQRAAWEQYASVRAELAALQAEARAYRSVYGDLVEEVPAGQRARANSSRTKLERATADAEAILASHRNRLRESVARAQRLQAEQLRTADAPVAAPMTYDRPVTRAESSTVDVEVEDGERAKARAERVAKLLANLPAEASQQTRRACDRLAAEILGDVPEPRARMLLADLEKRIRREKQAAERVAEAHTALKLLRTRVEVIVVDPAADHDAVEALCGEIDGLISARAAAVPTDLAGRVARLAEQTERVAAARIALQALRAKVEVLLTDPAADQNAAHALQRDIDGLINSRAAEVPADLAGKVADVAEQADLAFRRKLVAGALRMSFAELGYEVSEGFETVLADQGVAYTNLPNAEGYGLKVLLDRDREAVRTQVVRSAGKPVRATGEDTDAQKSFCDDYPTLLARLRRHGVKSTELGARPPGTLAVATVADELLPVARQQAQQVRYQERNL</sequence>
<evidence type="ECO:0000313" key="1">
    <source>
        <dbReference type="EMBL" id="MBP2328007.1"/>
    </source>
</evidence>
<keyword evidence="2" id="KW-1185">Reference proteome</keyword>
<name>A0ABS4TUE5_9PSEU</name>
<evidence type="ECO:0000313" key="2">
    <source>
        <dbReference type="Proteomes" id="UP001519332"/>
    </source>
</evidence>
<proteinExistence type="predicted"/>
<dbReference type="Proteomes" id="UP001519332">
    <property type="component" value="Unassembled WGS sequence"/>
</dbReference>
<dbReference type="EMBL" id="JAGINW010000001">
    <property type="protein sequence ID" value="MBP2328007.1"/>
    <property type="molecule type" value="Genomic_DNA"/>
</dbReference>
<organism evidence="1 2">
    <name type="scientific">Kibdelosporangium banguiense</name>
    <dbReference type="NCBI Taxonomy" id="1365924"/>
    <lineage>
        <taxon>Bacteria</taxon>
        <taxon>Bacillati</taxon>
        <taxon>Actinomycetota</taxon>
        <taxon>Actinomycetes</taxon>
        <taxon>Pseudonocardiales</taxon>
        <taxon>Pseudonocardiaceae</taxon>
        <taxon>Kibdelosporangium</taxon>
    </lineage>
</organism>